<evidence type="ECO:0000313" key="2">
    <source>
        <dbReference type="Proteomes" id="UP000652761"/>
    </source>
</evidence>
<dbReference type="EMBL" id="NMUH01003892">
    <property type="protein sequence ID" value="MQM07529.1"/>
    <property type="molecule type" value="Genomic_DNA"/>
</dbReference>
<organism evidence="1 2">
    <name type="scientific">Colocasia esculenta</name>
    <name type="common">Wild taro</name>
    <name type="synonym">Arum esculentum</name>
    <dbReference type="NCBI Taxonomy" id="4460"/>
    <lineage>
        <taxon>Eukaryota</taxon>
        <taxon>Viridiplantae</taxon>
        <taxon>Streptophyta</taxon>
        <taxon>Embryophyta</taxon>
        <taxon>Tracheophyta</taxon>
        <taxon>Spermatophyta</taxon>
        <taxon>Magnoliopsida</taxon>
        <taxon>Liliopsida</taxon>
        <taxon>Araceae</taxon>
        <taxon>Aroideae</taxon>
        <taxon>Colocasieae</taxon>
        <taxon>Colocasia</taxon>
    </lineage>
</organism>
<gene>
    <name evidence="1" type="ORF">Taro_040370</name>
</gene>
<comment type="caution">
    <text evidence="1">The sequence shown here is derived from an EMBL/GenBank/DDBJ whole genome shotgun (WGS) entry which is preliminary data.</text>
</comment>
<dbReference type="Proteomes" id="UP000652761">
    <property type="component" value="Unassembled WGS sequence"/>
</dbReference>
<name>A0A843WD30_COLES</name>
<accession>A0A843WD30</accession>
<sequence>MRRPRPRCVGAWTWGASVQEGLTKKVRRPAHRMPEGVRGWSRRARLRAGAGTLQADVSWKNRYYVDSGIHNESR</sequence>
<keyword evidence="2" id="KW-1185">Reference proteome</keyword>
<dbReference type="AlphaFoldDB" id="A0A843WD30"/>
<proteinExistence type="predicted"/>
<reference evidence="1" key="1">
    <citation type="submission" date="2017-07" db="EMBL/GenBank/DDBJ databases">
        <title>Taro Niue Genome Assembly and Annotation.</title>
        <authorList>
            <person name="Atibalentja N."/>
            <person name="Keating K."/>
            <person name="Fields C.J."/>
        </authorList>
    </citation>
    <scope>NUCLEOTIDE SEQUENCE</scope>
    <source>
        <strain evidence="1">Niue_2</strain>
        <tissue evidence="1">Leaf</tissue>
    </source>
</reference>
<protein>
    <submittedName>
        <fullName evidence="1">Uncharacterized protein</fullName>
    </submittedName>
</protein>
<evidence type="ECO:0000313" key="1">
    <source>
        <dbReference type="EMBL" id="MQM07529.1"/>
    </source>
</evidence>